<dbReference type="SUPFAM" id="SSF50729">
    <property type="entry name" value="PH domain-like"/>
    <property type="match status" value="1"/>
</dbReference>
<dbReference type="PANTHER" id="PTHR10972:SF203">
    <property type="entry name" value="OXYSTEROL-BINDING PROTEIN HOMOLOG 3"/>
    <property type="match status" value="1"/>
</dbReference>
<keyword evidence="2" id="KW-0813">Transport</keyword>
<evidence type="ECO:0000256" key="4">
    <source>
        <dbReference type="ARBA" id="ARBA00023121"/>
    </source>
</evidence>
<dbReference type="SUPFAM" id="SSF144000">
    <property type="entry name" value="Oxysterol-binding protein-like"/>
    <property type="match status" value="1"/>
</dbReference>
<dbReference type="InterPro" id="IPR041680">
    <property type="entry name" value="PH_8"/>
</dbReference>
<dbReference type="FunFam" id="2.40.160.120:FF:000001">
    <property type="entry name" value="Oxysterol-binding protein"/>
    <property type="match status" value="1"/>
</dbReference>
<dbReference type="GO" id="GO:0030011">
    <property type="term" value="P:maintenance of cell polarity"/>
    <property type="evidence" value="ECO:0007669"/>
    <property type="project" value="TreeGrafter"/>
</dbReference>
<evidence type="ECO:0000256" key="2">
    <source>
        <dbReference type="ARBA" id="ARBA00022448"/>
    </source>
</evidence>
<name>A0AAV5QSK0_9ASCO</name>
<evidence type="ECO:0000256" key="3">
    <source>
        <dbReference type="ARBA" id="ARBA00023055"/>
    </source>
</evidence>
<keyword evidence="3" id="KW-0445">Lipid transport</keyword>
<comment type="caution">
    <text evidence="7">The sequence shown here is derived from an EMBL/GenBank/DDBJ whole genome shotgun (WGS) entry which is preliminary data.</text>
</comment>
<comment type="similarity">
    <text evidence="1">Belongs to the OSBP family.</text>
</comment>
<dbReference type="EMBL" id="BTFZ01000012">
    <property type="protein sequence ID" value="GMM37857.1"/>
    <property type="molecule type" value="Genomic_DNA"/>
</dbReference>
<dbReference type="GO" id="GO:0032541">
    <property type="term" value="C:cortical endoplasmic reticulum"/>
    <property type="evidence" value="ECO:0007669"/>
    <property type="project" value="TreeGrafter"/>
</dbReference>
<dbReference type="InterPro" id="IPR036598">
    <property type="entry name" value="GOLD_dom_sf"/>
</dbReference>
<evidence type="ECO:0000313" key="7">
    <source>
        <dbReference type="EMBL" id="GMM37857.1"/>
    </source>
</evidence>
<evidence type="ECO:0000259" key="6">
    <source>
        <dbReference type="PROSITE" id="PS50003"/>
    </source>
</evidence>
<feature type="compositionally biased region" description="Polar residues" evidence="5">
    <location>
        <begin position="230"/>
        <end position="252"/>
    </location>
</feature>
<dbReference type="InterPro" id="IPR037239">
    <property type="entry name" value="OSBP_sf"/>
</dbReference>
<feature type="region of interest" description="Disordered" evidence="5">
    <location>
        <begin position="153"/>
        <end position="196"/>
    </location>
</feature>
<dbReference type="Gene3D" id="3.30.70.3490">
    <property type="match status" value="1"/>
</dbReference>
<dbReference type="GO" id="GO:0006887">
    <property type="term" value="P:exocytosis"/>
    <property type="evidence" value="ECO:0007669"/>
    <property type="project" value="TreeGrafter"/>
</dbReference>
<feature type="region of interest" description="Disordered" evidence="5">
    <location>
        <begin position="230"/>
        <end position="303"/>
    </location>
</feature>
<dbReference type="RefSeq" id="XP_064854853.1">
    <property type="nucleotide sequence ID" value="XM_064998781.1"/>
</dbReference>
<dbReference type="GO" id="GO:0097038">
    <property type="term" value="C:perinuclear endoplasmic reticulum"/>
    <property type="evidence" value="ECO:0007669"/>
    <property type="project" value="TreeGrafter"/>
</dbReference>
<feature type="domain" description="PH" evidence="6">
    <location>
        <begin position="324"/>
        <end position="419"/>
    </location>
</feature>
<organism evidence="7 8">
    <name type="scientific">Saccharomycopsis crataegensis</name>
    <dbReference type="NCBI Taxonomy" id="43959"/>
    <lineage>
        <taxon>Eukaryota</taxon>
        <taxon>Fungi</taxon>
        <taxon>Dikarya</taxon>
        <taxon>Ascomycota</taxon>
        <taxon>Saccharomycotina</taxon>
        <taxon>Saccharomycetes</taxon>
        <taxon>Saccharomycopsidaceae</taxon>
        <taxon>Saccharomycopsis</taxon>
    </lineage>
</organism>
<sequence>MMESFEVHSKDFLVKWINVPDSSVVKWQVKPLKKSILFSIYRKIGSFSAGTHDEKKKKIPLEEKLSNSNLQLLQDMGKLSANELHQNEFVVKDGDGGVYAFVFDNTFSKSVSKKVLFAQFIEPMIQELVSESNSVLSIPAVCASPIIEESNHSFSAPAPRSLSQSSQPLSRRPSSNVNNPEAVKPRFMSGSGNRDRSASVYTLSNLLNDQSTGNDNEDFQILKQLQDLQNSSNAATSPTIPSFKATNGSSMDLNFEPPHGASKFRKKSSHSSLSHRRRSNSTTSVRTSKSNKNKNEASNINNSSTLEPFNINLLKNTVLTSKNGQYIEGNLLKRKRKKNSRSYSKRFFSLNFKQGVLEYRMNDQSSATRGSMHIKLVEITANRKNKEITIDSGLEIWHLKALNEVDWEIWVSSLDIIRLRANYNNNASDEAPKAIINNENTLIGNLTELRDKLQITKKSASIILGDLNENMQSMNGNASPKISSYSQPTSLGQLHHKNSSSSFNSTDSKESKSFFRRPSVNNGNLSHSLSSAINRSNSSINESVSEPVAAKKLQSSLKNTKDLCVKLSEMSDLLTRILETVKLSEEPIAEKKLNKRSSLGSIDESILSENFFDAHDYIESIESNDGVILIEGTDDDFDDAKEDDGAAIRMSNSQKYRDNVIGELINQKRVSAKINAEQLSIDETDAATITTTIQRKKNEANDDLYPLDILQTEPPVPRRKTIEDSSCTPPSLLQFFKKNVGKDMSSIAMPVTANEPLTILQKFAEIFEYTHLIDKVVEYDMAEGEKILHISAFAISYLSSFRSKERNIRKPFMPLLGETYELVRDDLNYRLILEKVCHKPPIFCLHIDNANWEISSTIMPVNKFWGKSLELINKGSFKLTFKASGEVYEWNQPTTLLRNLIAGEKYIEPVDSITINCSTGEKSVVEFKPGGMFTGRSEEVTIKAYDANDKLRNVIIKGSWKEKLFLAPFASINSKKKAGEADNETEIWAASPLLPNSQKKWGFTNFAAQLNEITVLEEKKLPPTDSRLRPDLQKYENSDVDTAETLKVELEQQQRERRKEMETSGEKHVPKFFAKDITDSNDDDILLNWNFVTGEKSYWNRRKTQDWEDLLQLYETQW</sequence>
<dbReference type="SMART" id="SM00233">
    <property type="entry name" value="PH"/>
    <property type="match status" value="1"/>
</dbReference>
<dbReference type="GO" id="GO:0006897">
    <property type="term" value="P:endocytosis"/>
    <property type="evidence" value="ECO:0007669"/>
    <property type="project" value="TreeGrafter"/>
</dbReference>
<dbReference type="Gene3D" id="2.40.160.120">
    <property type="match status" value="1"/>
</dbReference>
<dbReference type="InterPro" id="IPR011993">
    <property type="entry name" value="PH-like_dom_sf"/>
</dbReference>
<evidence type="ECO:0000313" key="8">
    <source>
        <dbReference type="Proteomes" id="UP001360560"/>
    </source>
</evidence>
<dbReference type="InterPro" id="IPR001849">
    <property type="entry name" value="PH_domain"/>
</dbReference>
<dbReference type="Proteomes" id="UP001360560">
    <property type="component" value="Unassembled WGS sequence"/>
</dbReference>
<proteinExistence type="inferred from homology"/>
<dbReference type="GO" id="GO:0120009">
    <property type="term" value="P:intermembrane lipid transfer"/>
    <property type="evidence" value="ECO:0007669"/>
    <property type="project" value="UniProtKB-ARBA"/>
</dbReference>
<feature type="compositionally biased region" description="Low complexity" evidence="5">
    <location>
        <begin position="280"/>
        <end position="303"/>
    </location>
</feature>
<dbReference type="GO" id="GO:0035621">
    <property type="term" value="P:ER to Golgi ceramide transport"/>
    <property type="evidence" value="ECO:0007669"/>
    <property type="project" value="TreeGrafter"/>
</dbReference>
<dbReference type="Pfam" id="PF15409">
    <property type="entry name" value="PH_8"/>
    <property type="match status" value="1"/>
</dbReference>
<feature type="compositionally biased region" description="Low complexity" evidence="5">
    <location>
        <begin position="155"/>
        <end position="175"/>
    </location>
</feature>
<gene>
    <name evidence="7" type="ORF">DASC09_051820</name>
</gene>
<dbReference type="Gene3D" id="2.30.29.30">
    <property type="entry name" value="Pleckstrin-homology domain (PH domain)/Phosphotyrosine-binding domain (PTB)"/>
    <property type="match status" value="1"/>
</dbReference>
<dbReference type="GO" id="GO:0005886">
    <property type="term" value="C:plasma membrane"/>
    <property type="evidence" value="ECO:0007669"/>
    <property type="project" value="TreeGrafter"/>
</dbReference>
<dbReference type="PROSITE" id="PS50003">
    <property type="entry name" value="PH_DOMAIN"/>
    <property type="match status" value="1"/>
</dbReference>
<keyword evidence="8" id="KW-1185">Reference proteome</keyword>
<dbReference type="SUPFAM" id="SSF101576">
    <property type="entry name" value="Supernatant protein factor (SPF), C-terminal domain"/>
    <property type="match status" value="1"/>
</dbReference>
<accession>A0AAV5QSK0</accession>
<dbReference type="GeneID" id="90075832"/>
<dbReference type="PANTHER" id="PTHR10972">
    <property type="entry name" value="OXYSTEROL-BINDING PROTEIN-RELATED"/>
    <property type="match status" value="1"/>
</dbReference>
<evidence type="ECO:0000256" key="1">
    <source>
        <dbReference type="ARBA" id="ARBA00008842"/>
    </source>
</evidence>
<protein>
    <submittedName>
        <fullName evidence="7">Oxysterol-binding protein related protein</fullName>
    </submittedName>
</protein>
<dbReference type="Gene3D" id="2.60.120.680">
    <property type="entry name" value="GOLD domain"/>
    <property type="match status" value="1"/>
</dbReference>
<dbReference type="AlphaFoldDB" id="A0AAV5QSK0"/>
<keyword evidence="4" id="KW-0446">Lipid-binding</keyword>
<dbReference type="Pfam" id="PF01237">
    <property type="entry name" value="Oxysterol_BP"/>
    <property type="match status" value="1"/>
</dbReference>
<dbReference type="InterPro" id="IPR000648">
    <property type="entry name" value="Oxysterol-bd"/>
</dbReference>
<evidence type="ECO:0000256" key="5">
    <source>
        <dbReference type="SAM" id="MobiDB-lite"/>
    </source>
</evidence>
<reference evidence="7 8" key="1">
    <citation type="journal article" date="2023" name="Elife">
        <title>Identification of key yeast species and microbe-microbe interactions impacting larval growth of Drosophila in the wild.</title>
        <authorList>
            <person name="Mure A."/>
            <person name="Sugiura Y."/>
            <person name="Maeda R."/>
            <person name="Honda K."/>
            <person name="Sakurai N."/>
            <person name="Takahashi Y."/>
            <person name="Watada M."/>
            <person name="Katoh T."/>
            <person name="Gotoh A."/>
            <person name="Gotoh Y."/>
            <person name="Taniguchi I."/>
            <person name="Nakamura K."/>
            <person name="Hayashi T."/>
            <person name="Katayama T."/>
            <person name="Uemura T."/>
            <person name="Hattori Y."/>
        </authorList>
    </citation>
    <scope>NUCLEOTIDE SEQUENCE [LARGE SCALE GENOMIC DNA]</scope>
    <source>
        <strain evidence="7 8">SC-9</strain>
    </source>
</reference>
<dbReference type="GO" id="GO:0034727">
    <property type="term" value="P:piecemeal microautophagy of the nucleus"/>
    <property type="evidence" value="ECO:0007669"/>
    <property type="project" value="TreeGrafter"/>
</dbReference>
<feature type="compositionally biased region" description="Polar residues" evidence="5">
    <location>
        <begin position="474"/>
        <end position="492"/>
    </location>
</feature>
<feature type="region of interest" description="Disordered" evidence="5">
    <location>
        <begin position="474"/>
        <end position="520"/>
    </location>
</feature>
<dbReference type="GO" id="GO:0032934">
    <property type="term" value="F:sterol binding"/>
    <property type="evidence" value="ECO:0007669"/>
    <property type="project" value="TreeGrafter"/>
</dbReference>
<dbReference type="GO" id="GO:0005829">
    <property type="term" value="C:cytosol"/>
    <property type="evidence" value="ECO:0007669"/>
    <property type="project" value="TreeGrafter"/>
</dbReference>
<feature type="compositionally biased region" description="Basic residues" evidence="5">
    <location>
        <begin position="262"/>
        <end position="279"/>
    </location>
</feature>